<dbReference type="Pfam" id="PF20653">
    <property type="entry name" value="COG6_C"/>
    <property type="match status" value="1"/>
</dbReference>
<sequence length="636" mass="67960">MAASTAPLAPGLARKVKKVIETRTETPETLGALSSLSDFFDDNSAIARRQLRNTVEQRGLSFNGQFLEALKSVLEALETFLEQYQLSPAELNALKGDTISPSFFEALARVGSIHANCRRLLRTHHQRAGLELMDSMSAHQEAAYERLCRWVQGECRNLGDMDAPEVNTLLQSAAEALRERPVLFKYCAEEVTAARHGALFSRFVTALTRGGPGGLPRPIEVQAHDPRRYIGDMLAWVHQALASERELFVALFGAEGLPELPTAGAASRSALMPTSSNASSVGALRATESSGLGDMPDTAAMLDRVFESICRPLKVRIEQVLLGAQPLLLCFSLTQLIGFYATTVTRLLGRSSQLAATLGACRALAARAFADHLKARGDRLLRHPPPPPADLAPPPQVLEGVKQLSEIITSFEAAFDTAGGGTGEEEFAPVLAAVVDPLLTACERSAEALSPDAPTRVDEHASVDPTARHSYLINCYSHLADVLAKHPCCASRSAALREAIEGYLAALVGSTAGALLARCSLGEAAERVRLYSGDGTHAGAGVMAADPALSVVRMAGGLRSCYVLISQPDVLPEMRALQIPRLRSRAVEHVAHSLSEAYATVYAAMADPQNGYVSEPIAAEALQHTPAQVRTILGIS</sequence>
<dbReference type="GO" id="GO:0006891">
    <property type="term" value="P:intra-Golgi vesicle-mediated transport"/>
    <property type="evidence" value="ECO:0007669"/>
    <property type="project" value="UniProtKB-UniRule"/>
</dbReference>
<evidence type="ECO:0000259" key="10">
    <source>
        <dbReference type="Pfam" id="PF06419"/>
    </source>
</evidence>
<evidence type="ECO:0000256" key="4">
    <source>
        <dbReference type="ARBA" id="ARBA00022448"/>
    </source>
</evidence>
<organism evidence="12 13">
    <name type="scientific">Symbiochloris irregularis</name>
    <dbReference type="NCBI Taxonomy" id="706552"/>
    <lineage>
        <taxon>Eukaryota</taxon>
        <taxon>Viridiplantae</taxon>
        <taxon>Chlorophyta</taxon>
        <taxon>core chlorophytes</taxon>
        <taxon>Trebouxiophyceae</taxon>
        <taxon>Trebouxiales</taxon>
        <taxon>Trebouxiaceae</taxon>
        <taxon>Symbiochloris</taxon>
    </lineage>
</organism>
<comment type="similarity">
    <text evidence="2 9">Belongs to the COG6 family.</text>
</comment>
<dbReference type="Proteomes" id="UP001465755">
    <property type="component" value="Unassembled WGS sequence"/>
</dbReference>
<name>A0AAW1NQD2_9CHLO</name>
<keyword evidence="6 9" id="KW-0333">Golgi apparatus</keyword>
<evidence type="ECO:0000259" key="11">
    <source>
        <dbReference type="Pfam" id="PF20653"/>
    </source>
</evidence>
<dbReference type="GO" id="GO:0015031">
    <property type="term" value="P:protein transport"/>
    <property type="evidence" value="ECO:0007669"/>
    <property type="project" value="UniProtKB-KW"/>
</dbReference>
<evidence type="ECO:0000256" key="1">
    <source>
        <dbReference type="ARBA" id="ARBA00004395"/>
    </source>
</evidence>
<dbReference type="AlphaFoldDB" id="A0AAW1NQD2"/>
<evidence type="ECO:0000256" key="6">
    <source>
        <dbReference type="ARBA" id="ARBA00023034"/>
    </source>
</evidence>
<comment type="function">
    <text evidence="9">Required for normal Golgi function.</text>
</comment>
<keyword evidence="13" id="KW-1185">Reference proteome</keyword>
<accession>A0AAW1NQD2</accession>
<evidence type="ECO:0000313" key="12">
    <source>
        <dbReference type="EMBL" id="KAK9790340.1"/>
    </source>
</evidence>
<dbReference type="InterPro" id="IPR048368">
    <property type="entry name" value="COG6_N"/>
</dbReference>
<keyword evidence="5 9" id="KW-0653">Protein transport</keyword>
<dbReference type="InterPro" id="IPR048369">
    <property type="entry name" value="COG6_C"/>
</dbReference>
<evidence type="ECO:0000256" key="9">
    <source>
        <dbReference type="RuleBase" id="RU365075"/>
    </source>
</evidence>
<dbReference type="Pfam" id="PF06419">
    <property type="entry name" value="COG6_N"/>
    <property type="match status" value="1"/>
</dbReference>
<evidence type="ECO:0000313" key="13">
    <source>
        <dbReference type="Proteomes" id="UP001465755"/>
    </source>
</evidence>
<dbReference type="PANTHER" id="PTHR21506:SF0">
    <property type="entry name" value="CONSERVED OLIGOMERIC GOLGI COMPLEX SUBUNIT 6"/>
    <property type="match status" value="1"/>
</dbReference>
<evidence type="ECO:0000256" key="8">
    <source>
        <dbReference type="ARBA" id="ARBA00031348"/>
    </source>
</evidence>
<dbReference type="PANTHER" id="PTHR21506">
    <property type="entry name" value="COMPONENT OF OLIGOMERIC GOLGI COMPLEX 6"/>
    <property type="match status" value="1"/>
</dbReference>
<protein>
    <recommendedName>
        <fullName evidence="3 9">Conserved oligomeric Golgi complex subunit 6</fullName>
        <shortName evidence="9">COG complex subunit 6</shortName>
    </recommendedName>
    <alternativeName>
        <fullName evidence="8 9">Component of oligomeric Golgi complex 6</fullName>
    </alternativeName>
</protein>
<feature type="domain" description="Conserved oligomeric complex COG6 N-terminal" evidence="10">
    <location>
        <begin position="36"/>
        <end position="79"/>
    </location>
</feature>
<keyword evidence="7 9" id="KW-0472">Membrane</keyword>
<proteinExistence type="inferred from homology"/>
<evidence type="ECO:0000256" key="7">
    <source>
        <dbReference type="ARBA" id="ARBA00023136"/>
    </source>
</evidence>
<reference evidence="12 13" key="1">
    <citation type="journal article" date="2024" name="Nat. Commun.">
        <title>Phylogenomics reveals the evolutionary origins of lichenization in chlorophyte algae.</title>
        <authorList>
            <person name="Puginier C."/>
            <person name="Libourel C."/>
            <person name="Otte J."/>
            <person name="Skaloud P."/>
            <person name="Haon M."/>
            <person name="Grisel S."/>
            <person name="Petersen M."/>
            <person name="Berrin J.G."/>
            <person name="Delaux P.M."/>
            <person name="Dal Grande F."/>
            <person name="Keller J."/>
        </authorList>
    </citation>
    <scope>NUCLEOTIDE SEQUENCE [LARGE SCALE GENOMIC DNA]</scope>
    <source>
        <strain evidence="12 13">SAG 2036</strain>
    </source>
</reference>
<feature type="domain" description="Conserved Oligomeric Golgi complex subunit 6 C-terminal" evidence="11">
    <location>
        <begin position="126"/>
        <end position="633"/>
    </location>
</feature>
<evidence type="ECO:0000256" key="3">
    <source>
        <dbReference type="ARBA" id="ARBA00020973"/>
    </source>
</evidence>
<keyword evidence="4 9" id="KW-0813">Transport</keyword>
<dbReference type="SMART" id="SM01087">
    <property type="entry name" value="COG6"/>
    <property type="match status" value="1"/>
</dbReference>
<evidence type="ECO:0000256" key="5">
    <source>
        <dbReference type="ARBA" id="ARBA00022927"/>
    </source>
</evidence>
<evidence type="ECO:0000256" key="2">
    <source>
        <dbReference type="ARBA" id="ARBA00011023"/>
    </source>
</evidence>
<dbReference type="InterPro" id="IPR010490">
    <property type="entry name" value="COG6"/>
</dbReference>
<comment type="subcellular location">
    <subcellularLocation>
        <location evidence="1 9">Golgi apparatus membrane</location>
        <topology evidence="1 9">Peripheral membrane protein</topology>
    </subcellularLocation>
</comment>
<dbReference type="GO" id="GO:0017119">
    <property type="term" value="C:Golgi transport complex"/>
    <property type="evidence" value="ECO:0007669"/>
    <property type="project" value="UniProtKB-UniRule"/>
</dbReference>
<dbReference type="EMBL" id="JALJOQ010000194">
    <property type="protein sequence ID" value="KAK9790340.1"/>
    <property type="molecule type" value="Genomic_DNA"/>
</dbReference>
<dbReference type="GO" id="GO:0000139">
    <property type="term" value="C:Golgi membrane"/>
    <property type="evidence" value="ECO:0007669"/>
    <property type="project" value="UniProtKB-SubCell"/>
</dbReference>
<comment type="caution">
    <text evidence="12">The sequence shown here is derived from an EMBL/GenBank/DDBJ whole genome shotgun (WGS) entry which is preliminary data.</text>
</comment>
<comment type="subunit">
    <text evidence="9">Component of the conserved oligomeric Golgi complex.</text>
</comment>
<gene>
    <name evidence="12" type="ORF">WJX73_004685</name>
</gene>